<sequence>MYSTFLVEASGRVYQGGQNGLMHSLECSGTSMEGGLSHIANSTTSTYGDNLSLREPIFRHSAAATSSDQSPSDQSPSNQSISVVK</sequence>
<feature type="region of interest" description="Disordered" evidence="1">
    <location>
        <begin position="58"/>
        <end position="85"/>
    </location>
</feature>
<feature type="compositionally biased region" description="Low complexity" evidence="1">
    <location>
        <begin position="61"/>
        <end position="85"/>
    </location>
</feature>
<comment type="caution">
    <text evidence="2">The sequence shown here is derived from an EMBL/GenBank/DDBJ whole genome shotgun (WGS) entry which is preliminary data.</text>
</comment>
<proteinExistence type="predicted"/>
<dbReference type="Proteomes" id="UP000092993">
    <property type="component" value="Unassembled WGS sequence"/>
</dbReference>
<organism evidence="2 3">
    <name type="scientific">Grifola frondosa</name>
    <name type="common">Maitake</name>
    <name type="synonym">Polyporus frondosus</name>
    <dbReference type="NCBI Taxonomy" id="5627"/>
    <lineage>
        <taxon>Eukaryota</taxon>
        <taxon>Fungi</taxon>
        <taxon>Dikarya</taxon>
        <taxon>Basidiomycota</taxon>
        <taxon>Agaricomycotina</taxon>
        <taxon>Agaricomycetes</taxon>
        <taxon>Polyporales</taxon>
        <taxon>Grifolaceae</taxon>
        <taxon>Grifola</taxon>
    </lineage>
</organism>
<evidence type="ECO:0000313" key="2">
    <source>
        <dbReference type="EMBL" id="OBZ74912.1"/>
    </source>
</evidence>
<keyword evidence="3" id="KW-1185">Reference proteome</keyword>
<dbReference type="AlphaFoldDB" id="A0A1C7MDL7"/>
<name>A0A1C7MDL7_GRIFR</name>
<evidence type="ECO:0000313" key="3">
    <source>
        <dbReference type="Proteomes" id="UP000092993"/>
    </source>
</evidence>
<accession>A0A1C7MDL7</accession>
<gene>
    <name evidence="2" type="ORF">A0H81_05323</name>
</gene>
<protein>
    <submittedName>
        <fullName evidence="2">Uncharacterized protein</fullName>
    </submittedName>
</protein>
<reference evidence="2 3" key="1">
    <citation type="submission" date="2016-03" db="EMBL/GenBank/DDBJ databases">
        <title>Whole genome sequencing of Grifola frondosa 9006-11.</title>
        <authorList>
            <person name="Min B."/>
            <person name="Park H."/>
            <person name="Kim J.-G."/>
            <person name="Cho H."/>
            <person name="Oh Y.-L."/>
            <person name="Kong W.-S."/>
            <person name="Choi I.-G."/>
        </authorList>
    </citation>
    <scope>NUCLEOTIDE SEQUENCE [LARGE SCALE GENOMIC DNA]</scope>
    <source>
        <strain evidence="2 3">9006-11</strain>
    </source>
</reference>
<evidence type="ECO:0000256" key="1">
    <source>
        <dbReference type="SAM" id="MobiDB-lite"/>
    </source>
</evidence>
<dbReference type="EMBL" id="LUGG01000005">
    <property type="protein sequence ID" value="OBZ74912.1"/>
    <property type="molecule type" value="Genomic_DNA"/>
</dbReference>